<keyword evidence="9 10" id="KW-0472">Membrane</keyword>
<evidence type="ECO:0000256" key="3">
    <source>
        <dbReference type="ARBA" id="ARBA00022448"/>
    </source>
</evidence>
<evidence type="ECO:0000256" key="7">
    <source>
        <dbReference type="ARBA" id="ARBA00022989"/>
    </source>
</evidence>
<reference evidence="12 13" key="1">
    <citation type="journal article" date="2019" name="Commun. Biol.">
        <title>The bagworm genome reveals a unique fibroin gene that provides high tensile strength.</title>
        <authorList>
            <person name="Kono N."/>
            <person name="Nakamura H."/>
            <person name="Ohtoshi R."/>
            <person name="Tomita M."/>
            <person name="Numata K."/>
            <person name="Arakawa K."/>
        </authorList>
    </citation>
    <scope>NUCLEOTIDE SEQUENCE [LARGE SCALE GENOMIC DNA]</scope>
</reference>
<evidence type="ECO:0000256" key="9">
    <source>
        <dbReference type="ARBA" id="ARBA00023136"/>
    </source>
</evidence>
<evidence type="ECO:0000256" key="2">
    <source>
        <dbReference type="ARBA" id="ARBA00006375"/>
    </source>
</evidence>
<keyword evidence="13" id="KW-1185">Reference proteome</keyword>
<evidence type="ECO:0000256" key="1">
    <source>
        <dbReference type="ARBA" id="ARBA00004448"/>
    </source>
</evidence>
<sequence>MDFLIGGVAGAGASFFTNPMDVIKTRLQLQGELKAPDSYKVRYRGFLHAIYVITKMDGITALQSGLTPALLLGFSLNFVRTEGTGSEVKLSCSRTWGWLTRERTPVTEAARREQHGAPLPGLTRFAPRWSNRAPGKRFRLIK</sequence>
<dbReference type="InterPro" id="IPR051508">
    <property type="entry name" value="Mito_Carrier_Antiporter"/>
</dbReference>
<dbReference type="InterPro" id="IPR023395">
    <property type="entry name" value="MCP_dom_sf"/>
</dbReference>
<keyword evidence="8" id="KW-0496">Mitochondrion</keyword>
<dbReference type="PANTHER" id="PTHR45928">
    <property type="entry name" value="RE38146P"/>
    <property type="match status" value="1"/>
</dbReference>
<dbReference type="Proteomes" id="UP000299102">
    <property type="component" value="Unassembled WGS sequence"/>
</dbReference>
<keyword evidence="3 11" id="KW-0813">Transport</keyword>
<accession>A0A4C1Y2H8</accession>
<comment type="subcellular location">
    <subcellularLocation>
        <location evidence="1">Mitochondrion inner membrane</location>
        <topology evidence="1">Multi-pass membrane protein</topology>
    </subcellularLocation>
</comment>
<dbReference type="OrthoDB" id="6703404at2759"/>
<evidence type="ECO:0000256" key="4">
    <source>
        <dbReference type="ARBA" id="ARBA00022692"/>
    </source>
</evidence>
<gene>
    <name evidence="12" type="primary">slc25a35</name>
    <name evidence="12" type="ORF">EVAR_99009_1</name>
</gene>
<dbReference type="PANTHER" id="PTHR45928:SF1">
    <property type="entry name" value="RE38146P"/>
    <property type="match status" value="1"/>
</dbReference>
<keyword evidence="7" id="KW-1133">Transmembrane helix</keyword>
<dbReference type="GO" id="GO:0005743">
    <property type="term" value="C:mitochondrial inner membrane"/>
    <property type="evidence" value="ECO:0007669"/>
    <property type="project" value="UniProtKB-SubCell"/>
</dbReference>
<comment type="similarity">
    <text evidence="2 11">Belongs to the mitochondrial carrier (TC 2.A.29) family.</text>
</comment>
<dbReference type="SUPFAM" id="SSF103506">
    <property type="entry name" value="Mitochondrial carrier"/>
    <property type="match status" value="1"/>
</dbReference>
<keyword evidence="5" id="KW-0677">Repeat</keyword>
<evidence type="ECO:0000256" key="11">
    <source>
        <dbReference type="RuleBase" id="RU000488"/>
    </source>
</evidence>
<evidence type="ECO:0000256" key="8">
    <source>
        <dbReference type="ARBA" id="ARBA00023128"/>
    </source>
</evidence>
<evidence type="ECO:0000256" key="10">
    <source>
        <dbReference type="PROSITE-ProRule" id="PRU00282"/>
    </source>
</evidence>
<proteinExistence type="inferred from homology"/>
<evidence type="ECO:0000256" key="6">
    <source>
        <dbReference type="ARBA" id="ARBA00022792"/>
    </source>
</evidence>
<evidence type="ECO:0000313" key="12">
    <source>
        <dbReference type="EMBL" id="GBP68739.1"/>
    </source>
</evidence>
<dbReference type="EMBL" id="BGZK01001022">
    <property type="protein sequence ID" value="GBP68739.1"/>
    <property type="molecule type" value="Genomic_DNA"/>
</dbReference>
<name>A0A4C1Y2H8_EUMVA</name>
<dbReference type="Pfam" id="PF00153">
    <property type="entry name" value="Mito_carr"/>
    <property type="match status" value="1"/>
</dbReference>
<protein>
    <submittedName>
        <fullName evidence="12">Solute carrier family 25 member 35</fullName>
    </submittedName>
</protein>
<dbReference type="InterPro" id="IPR018108">
    <property type="entry name" value="MCP_transmembrane"/>
</dbReference>
<keyword evidence="4 10" id="KW-0812">Transmembrane</keyword>
<feature type="repeat" description="Solcar" evidence="10">
    <location>
        <begin position="1"/>
        <end position="90"/>
    </location>
</feature>
<evidence type="ECO:0000313" key="13">
    <source>
        <dbReference type="Proteomes" id="UP000299102"/>
    </source>
</evidence>
<evidence type="ECO:0000256" key="5">
    <source>
        <dbReference type="ARBA" id="ARBA00022737"/>
    </source>
</evidence>
<organism evidence="12 13">
    <name type="scientific">Eumeta variegata</name>
    <name type="common">Bagworm moth</name>
    <name type="synonym">Eumeta japonica</name>
    <dbReference type="NCBI Taxonomy" id="151549"/>
    <lineage>
        <taxon>Eukaryota</taxon>
        <taxon>Metazoa</taxon>
        <taxon>Ecdysozoa</taxon>
        <taxon>Arthropoda</taxon>
        <taxon>Hexapoda</taxon>
        <taxon>Insecta</taxon>
        <taxon>Pterygota</taxon>
        <taxon>Neoptera</taxon>
        <taxon>Endopterygota</taxon>
        <taxon>Lepidoptera</taxon>
        <taxon>Glossata</taxon>
        <taxon>Ditrysia</taxon>
        <taxon>Tineoidea</taxon>
        <taxon>Psychidae</taxon>
        <taxon>Oiketicinae</taxon>
        <taxon>Eumeta</taxon>
    </lineage>
</organism>
<keyword evidence="6" id="KW-0999">Mitochondrion inner membrane</keyword>
<dbReference type="STRING" id="151549.A0A4C1Y2H8"/>
<comment type="caution">
    <text evidence="12">The sequence shown here is derived from an EMBL/GenBank/DDBJ whole genome shotgun (WGS) entry which is preliminary data.</text>
</comment>
<dbReference type="Gene3D" id="1.50.40.10">
    <property type="entry name" value="Mitochondrial carrier domain"/>
    <property type="match status" value="1"/>
</dbReference>
<dbReference type="PROSITE" id="PS50920">
    <property type="entry name" value="SOLCAR"/>
    <property type="match status" value="1"/>
</dbReference>
<dbReference type="AlphaFoldDB" id="A0A4C1Y2H8"/>